<dbReference type="Proteomes" id="UP000286095">
    <property type="component" value="Unassembled WGS sequence"/>
</dbReference>
<comment type="caution">
    <text evidence="2">The sequence shown here is derived from an EMBL/GenBank/DDBJ whole genome shotgun (WGS) entry which is preliminary data.</text>
</comment>
<dbReference type="EMBL" id="QURW01000062">
    <property type="protein sequence ID" value="RQD85355.1"/>
    <property type="molecule type" value="Genomic_DNA"/>
</dbReference>
<reference evidence="2 3" key="1">
    <citation type="submission" date="2018-08" db="EMBL/GenBank/DDBJ databases">
        <title>Survival mechanisms of Campylobacter hepaticus identified by genomic analysis and comparative transcriptomic analysis of in vivo and in vitro derived bacteria.</title>
        <authorList>
            <person name="Van T.T.H."/>
            <person name="Moore R.J."/>
        </authorList>
    </citation>
    <scope>NUCLEOTIDE SEQUENCE [LARGE SCALE GENOMIC DNA]</scope>
    <source>
        <strain evidence="2 3">54L</strain>
    </source>
</reference>
<evidence type="ECO:0000313" key="3">
    <source>
        <dbReference type="Proteomes" id="UP000286095"/>
    </source>
</evidence>
<feature type="region of interest" description="Disordered" evidence="1">
    <location>
        <begin position="95"/>
        <end position="133"/>
    </location>
</feature>
<feature type="non-terminal residue" evidence="2">
    <location>
        <position position="266"/>
    </location>
</feature>
<accession>A0A424YY27</accession>
<dbReference type="AlphaFoldDB" id="A0A424YY27"/>
<protein>
    <recommendedName>
        <fullName evidence="4">Autotransporter outer membrane beta-barrel domain-containing protein</fullName>
    </recommendedName>
</protein>
<evidence type="ECO:0008006" key="4">
    <source>
        <dbReference type="Google" id="ProtNLM"/>
    </source>
</evidence>
<feature type="non-terminal residue" evidence="2">
    <location>
        <position position="1"/>
    </location>
</feature>
<evidence type="ECO:0000313" key="2">
    <source>
        <dbReference type="EMBL" id="RQD85355.1"/>
    </source>
</evidence>
<gene>
    <name evidence="2" type="ORF">DZD40_07710</name>
</gene>
<sequence>DGGSNKAEIKDITLAKGSMILAGNYGLNLSVLGNGQTTDQPVFVDAINIQEGAMLYGNKAAIYIGQNKDKNNNKKDNTVGQIIVAGEVKGGSEGGIVNEGTIKASENKSSSENGKKRSRRSLEDSSNQQSDEENKAAILIKESGQITSTSGYGIVNKAMIDGSIISKSSSNISIDNKENATISGGITNSGSGTLMLNNSGSIGMNDKGYNISNEGDGSVNITSWTLRTDDTTKSLQTLKVGGRSANSVMVENLIVDQSNLNMDELN</sequence>
<organism evidence="2 3">
    <name type="scientific">Campylobacter hepaticus</name>
    <dbReference type="NCBI Taxonomy" id="1813019"/>
    <lineage>
        <taxon>Bacteria</taxon>
        <taxon>Pseudomonadati</taxon>
        <taxon>Campylobacterota</taxon>
        <taxon>Epsilonproteobacteria</taxon>
        <taxon>Campylobacterales</taxon>
        <taxon>Campylobacteraceae</taxon>
        <taxon>Campylobacter</taxon>
    </lineage>
</organism>
<evidence type="ECO:0000256" key="1">
    <source>
        <dbReference type="SAM" id="MobiDB-lite"/>
    </source>
</evidence>
<proteinExistence type="predicted"/>
<name>A0A424YY27_9BACT</name>